<dbReference type="PRINTS" id="PR00405">
    <property type="entry name" value="REVINTRACTNG"/>
</dbReference>
<comment type="caution">
    <text evidence="3">The sequence shown here is derived from an EMBL/GenBank/DDBJ whole genome shotgun (WGS) entry which is preliminary data.</text>
</comment>
<dbReference type="AlphaFoldDB" id="A0A151HLJ6"/>
<sequence length="115" mass="11978">MRSAAGVPAAGPQEGSGKAGQGWRVNPEHSGDEKKITEALQEVLSRAGNKLCADCGAKHPRWASVNLGESRSACFSLVSVAAKLGSLPGVFICRKVARTAGCLQISQDLSIEDTQ</sequence>
<name>A0A151HLJ6_TOXGO</name>
<dbReference type="InterPro" id="IPR037278">
    <property type="entry name" value="ARFGAP/RecO"/>
</dbReference>
<dbReference type="EMBL" id="AHZP02000597">
    <property type="protein sequence ID" value="KYK70160.1"/>
    <property type="molecule type" value="Genomic_DNA"/>
</dbReference>
<dbReference type="Pfam" id="PF01412">
    <property type="entry name" value="ArfGap"/>
    <property type="match status" value="1"/>
</dbReference>
<evidence type="ECO:0000313" key="4">
    <source>
        <dbReference type="Proteomes" id="UP000075225"/>
    </source>
</evidence>
<dbReference type="VEuPathDB" id="ToxoDB:TGPRC2_423760"/>
<organism evidence="3 4">
    <name type="scientific">Toxoplasma gondii TgCatPRC2</name>
    <dbReference type="NCBI Taxonomy" id="1130821"/>
    <lineage>
        <taxon>Eukaryota</taxon>
        <taxon>Sar</taxon>
        <taxon>Alveolata</taxon>
        <taxon>Apicomplexa</taxon>
        <taxon>Conoidasida</taxon>
        <taxon>Coccidia</taxon>
        <taxon>Eucoccidiorida</taxon>
        <taxon>Eimeriorina</taxon>
        <taxon>Sarcocystidae</taxon>
        <taxon>Toxoplasma</taxon>
    </lineage>
</organism>
<feature type="region of interest" description="Disordered" evidence="1">
    <location>
        <begin position="1"/>
        <end position="32"/>
    </location>
</feature>
<accession>A0A151HLJ6</accession>
<gene>
    <name evidence="3" type="ORF">TGPRC2_423760</name>
</gene>
<evidence type="ECO:0000259" key="2">
    <source>
        <dbReference type="Pfam" id="PF01412"/>
    </source>
</evidence>
<feature type="domain" description="Arf-GAP" evidence="2">
    <location>
        <begin position="38"/>
        <end position="68"/>
    </location>
</feature>
<dbReference type="InterPro" id="IPR038508">
    <property type="entry name" value="ArfGAP_dom_sf"/>
</dbReference>
<evidence type="ECO:0000256" key="1">
    <source>
        <dbReference type="SAM" id="MobiDB-lite"/>
    </source>
</evidence>
<dbReference type="Gene3D" id="1.10.220.150">
    <property type="entry name" value="Arf GTPase activating protein"/>
    <property type="match status" value="1"/>
</dbReference>
<dbReference type="GO" id="GO:0005096">
    <property type="term" value="F:GTPase activator activity"/>
    <property type="evidence" value="ECO:0007669"/>
    <property type="project" value="InterPro"/>
</dbReference>
<dbReference type="SUPFAM" id="SSF57863">
    <property type="entry name" value="ArfGap/RecO-like zinc finger"/>
    <property type="match status" value="1"/>
</dbReference>
<protein>
    <submittedName>
        <fullName evidence="3">Putative Arf GTPase activator</fullName>
    </submittedName>
</protein>
<reference evidence="4" key="1">
    <citation type="submission" date="2016-03" db="EMBL/GenBank/DDBJ databases">
        <authorList>
            <person name="Sibley D."/>
            <person name="Venepally P."/>
            <person name="Karamycheva S."/>
            <person name="Hadjithomas M."/>
            <person name="Khan A."/>
            <person name="Brunk B."/>
            <person name="Roos D."/>
            <person name="Caler E."/>
            <person name="Lorenzi H."/>
        </authorList>
    </citation>
    <scope>NUCLEOTIDE SEQUENCE [LARGE SCALE GENOMIC DNA]</scope>
    <source>
        <strain evidence="4">TgCatPRC2</strain>
    </source>
</reference>
<dbReference type="Proteomes" id="UP000075225">
    <property type="component" value="Unassembled WGS sequence"/>
</dbReference>
<proteinExistence type="predicted"/>
<evidence type="ECO:0000313" key="3">
    <source>
        <dbReference type="EMBL" id="KYK70160.1"/>
    </source>
</evidence>
<dbReference type="InterPro" id="IPR001164">
    <property type="entry name" value="ArfGAP_dom"/>
</dbReference>